<protein>
    <submittedName>
        <fullName evidence="1">Uncharacterized protein</fullName>
    </submittedName>
</protein>
<accession>A0A8T3DLI9</accession>
<dbReference type="Proteomes" id="UP000829720">
    <property type="component" value="Unassembled WGS sequence"/>
</dbReference>
<reference evidence="1" key="1">
    <citation type="submission" date="2021-01" db="EMBL/GenBank/DDBJ databases">
        <authorList>
            <person name="Zahm M."/>
            <person name="Roques C."/>
            <person name="Cabau C."/>
            <person name="Klopp C."/>
            <person name="Donnadieu C."/>
            <person name="Jouanno E."/>
            <person name="Lampietro C."/>
            <person name="Louis A."/>
            <person name="Herpin A."/>
            <person name="Echchiki A."/>
            <person name="Berthelot C."/>
            <person name="Parey E."/>
            <person name="Roest-Crollius H."/>
            <person name="Braasch I."/>
            <person name="Postlethwait J."/>
            <person name="Bobe J."/>
            <person name="Montfort J."/>
            <person name="Bouchez O."/>
            <person name="Begum T."/>
            <person name="Mejri S."/>
            <person name="Adams A."/>
            <person name="Chen W.-J."/>
            <person name="Guiguen Y."/>
        </authorList>
    </citation>
    <scope>NUCLEOTIDE SEQUENCE</scope>
    <source>
        <tissue evidence="1">Blood</tissue>
    </source>
</reference>
<keyword evidence="2" id="KW-1185">Reference proteome</keyword>
<name>A0A8T3DLI9_9TELE</name>
<dbReference type="EMBL" id="JAERUA010000006">
    <property type="protein sequence ID" value="KAI1898339.1"/>
    <property type="molecule type" value="Genomic_DNA"/>
</dbReference>
<gene>
    <name evidence="1" type="ORF">AGOR_G00071310</name>
</gene>
<sequence length="72" mass="8283">MDRPGKVKRGERIERKDGFCRKSYQACSDHLISHYLHNLLLWSPLNPALRGTLMVTSSAVASYMPSKHLVKW</sequence>
<dbReference type="AlphaFoldDB" id="A0A8T3DLI9"/>
<proteinExistence type="predicted"/>
<comment type="caution">
    <text evidence="1">The sequence shown here is derived from an EMBL/GenBank/DDBJ whole genome shotgun (WGS) entry which is preliminary data.</text>
</comment>
<organism evidence="1 2">
    <name type="scientific">Albula goreensis</name>
    <dbReference type="NCBI Taxonomy" id="1534307"/>
    <lineage>
        <taxon>Eukaryota</taxon>
        <taxon>Metazoa</taxon>
        <taxon>Chordata</taxon>
        <taxon>Craniata</taxon>
        <taxon>Vertebrata</taxon>
        <taxon>Euteleostomi</taxon>
        <taxon>Actinopterygii</taxon>
        <taxon>Neopterygii</taxon>
        <taxon>Teleostei</taxon>
        <taxon>Albuliformes</taxon>
        <taxon>Albulidae</taxon>
        <taxon>Albula</taxon>
    </lineage>
</organism>
<evidence type="ECO:0000313" key="2">
    <source>
        <dbReference type="Proteomes" id="UP000829720"/>
    </source>
</evidence>
<evidence type="ECO:0000313" key="1">
    <source>
        <dbReference type="EMBL" id="KAI1898339.1"/>
    </source>
</evidence>